<accession>A0AA36APF6</accession>
<dbReference type="EMBL" id="OX597816">
    <property type="protein sequence ID" value="CAI9719910.1"/>
    <property type="molecule type" value="Genomic_DNA"/>
</dbReference>
<reference evidence="2" key="1">
    <citation type="submission" date="2023-08" db="EMBL/GenBank/DDBJ databases">
        <authorList>
            <person name="Alioto T."/>
            <person name="Alioto T."/>
            <person name="Gomez Garrido J."/>
        </authorList>
    </citation>
    <scope>NUCLEOTIDE SEQUENCE</scope>
</reference>
<feature type="transmembrane region" description="Helical" evidence="1">
    <location>
        <begin position="64"/>
        <end position="86"/>
    </location>
</feature>
<gene>
    <name evidence="2" type="ORF">OCTVUL_1B003757</name>
</gene>
<sequence>TKLIIKEKQSYSREIVFDLATSSDQPRSRVPHLEHRLIKKNDSLLLQVTVGSAASSQPYKISNVVLAITITAGILLCFLIMVLPYLRRIYIEDHALTQDDRSAVYVINKG</sequence>
<protein>
    <submittedName>
        <fullName evidence="2">Uncharacterized protein</fullName>
    </submittedName>
</protein>
<feature type="non-terminal residue" evidence="2">
    <location>
        <position position="110"/>
    </location>
</feature>
<name>A0AA36APF6_OCTVU</name>
<proteinExistence type="predicted"/>
<evidence type="ECO:0000313" key="2">
    <source>
        <dbReference type="EMBL" id="CAI9719910.1"/>
    </source>
</evidence>
<dbReference type="AlphaFoldDB" id="A0AA36APF6"/>
<evidence type="ECO:0000256" key="1">
    <source>
        <dbReference type="SAM" id="Phobius"/>
    </source>
</evidence>
<keyword evidence="3" id="KW-1185">Reference proteome</keyword>
<keyword evidence="1" id="KW-0472">Membrane</keyword>
<organism evidence="2 3">
    <name type="scientific">Octopus vulgaris</name>
    <name type="common">Common octopus</name>
    <dbReference type="NCBI Taxonomy" id="6645"/>
    <lineage>
        <taxon>Eukaryota</taxon>
        <taxon>Metazoa</taxon>
        <taxon>Spiralia</taxon>
        <taxon>Lophotrochozoa</taxon>
        <taxon>Mollusca</taxon>
        <taxon>Cephalopoda</taxon>
        <taxon>Coleoidea</taxon>
        <taxon>Octopodiformes</taxon>
        <taxon>Octopoda</taxon>
        <taxon>Incirrata</taxon>
        <taxon>Octopodidae</taxon>
        <taxon>Octopus</taxon>
    </lineage>
</organism>
<keyword evidence="1" id="KW-1133">Transmembrane helix</keyword>
<dbReference type="Proteomes" id="UP001162480">
    <property type="component" value="Chromosome 3"/>
</dbReference>
<feature type="non-terminal residue" evidence="2">
    <location>
        <position position="1"/>
    </location>
</feature>
<keyword evidence="1" id="KW-0812">Transmembrane</keyword>
<evidence type="ECO:0000313" key="3">
    <source>
        <dbReference type="Proteomes" id="UP001162480"/>
    </source>
</evidence>